<accession>A0A918Z5T4</accession>
<evidence type="ECO:0000313" key="1">
    <source>
        <dbReference type="EMBL" id="GHE37232.1"/>
    </source>
</evidence>
<sequence length="111" mass="12084">MSDGAAWLDALAAALKAEREALIARDAAALIDANRAKVEALAALEADPPVEARERIAELAELNRANGALLARRQREVRWALRHLGRVEAETGYDVRGRMAVQPRSRVLGYG</sequence>
<dbReference type="SUPFAM" id="SSF140566">
    <property type="entry name" value="FlgN-like"/>
    <property type="match status" value="1"/>
</dbReference>
<evidence type="ECO:0008006" key="3">
    <source>
        <dbReference type="Google" id="ProtNLM"/>
    </source>
</evidence>
<comment type="caution">
    <text evidence="1">The sequence shown here is derived from an EMBL/GenBank/DDBJ whole genome shotgun (WGS) entry which is preliminary data.</text>
</comment>
<reference evidence="1" key="2">
    <citation type="submission" date="2020-09" db="EMBL/GenBank/DDBJ databases">
        <authorList>
            <person name="Sun Q."/>
            <person name="Kim S."/>
        </authorList>
    </citation>
    <scope>NUCLEOTIDE SEQUENCE</scope>
    <source>
        <strain evidence="1">KCTC 32020</strain>
    </source>
</reference>
<dbReference type="InterPro" id="IPR036679">
    <property type="entry name" value="FlgN-like_sf"/>
</dbReference>
<dbReference type="RefSeq" id="WP_146473847.1">
    <property type="nucleotide sequence ID" value="NZ_BNCF01000010.1"/>
</dbReference>
<gene>
    <name evidence="1" type="ORF">GCM10007167_19220</name>
</gene>
<dbReference type="EMBL" id="BNCF01000010">
    <property type="protein sequence ID" value="GHE37232.1"/>
    <property type="molecule type" value="Genomic_DNA"/>
</dbReference>
<dbReference type="Proteomes" id="UP000636453">
    <property type="component" value="Unassembled WGS sequence"/>
</dbReference>
<dbReference type="GO" id="GO:0044780">
    <property type="term" value="P:bacterial-type flagellum assembly"/>
    <property type="evidence" value="ECO:0007669"/>
    <property type="project" value="InterPro"/>
</dbReference>
<organism evidence="1 2">
    <name type="scientific">Vulcaniibacterium thermophilum</name>
    <dbReference type="NCBI Taxonomy" id="1169913"/>
    <lineage>
        <taxon>Bacteria</taxon>
        <taxon>Pseudomonadati</taxon>
        <taxon>Pseudomonadota</taxon>
        <taxon>Gammaproteobacteria</taxon>
        <taxon>Lysobacterales</taxon>
        <taxon>Lysobacteraceae</taxon>
        <taxon>Vulcaniibacterium</taxon>
    </lineage>
</organism>
<protein>
    <recommendedName>
        <fullName evidence="3">Flagellar protein FlgN</fullName>
    </recommendedName>
</protein>
<proteinExistence type="predicted"/>
<name>A0A918Z5T4_9GAMM</name>
<keyword evidence="2" id="KW-1185">Reference proteome</keyword>
<dbReference type="AlphaFoldDB" id="A0A918Z5T4"/>
<dbReference type="OrthoDB" id="5988061at2"/>
<evidence type="ECO:0000313" key="2">
    <source>
        <dbReference type="Proteomes" id="UP000636453"/>
    </source>
</evidence>
<reference evidence="1" key="1">
    <citation type="journal article" date="2014" name="Int. J. Syst. Evol. Microbiol.">
        <title>Complete genome sequence of Corynebacterium casei LMG S-19264T (=DSM 44701T), isolated from a smear-ripened cheese.</title>
        <authorList>
            <consortium name="US DOE Joint Genome Institute (JGI-PGF)"/>
            <person name="Walter F."/>
            <person name="Albersmeier A."/>
            <person name="Kalinowski J."/>
            <person name="Ruckert C."/>
        </authorList>
    </citation>
    <scope>NUCLEOTIDE SEQUENCE</scope>
    <source>
        <strain evidence="1">KCTC 32020</strain>
    </source>
</reference>